<name>A0AAP0WV78_LIQFO</name>
<dbReference type="InterPro" id="IPR016067">
    <property type="entry name" value="S-AdoMet_deCO2ase_core"/>
</dbReference>
<dbReference type="AlphaFoldDB" id="A0AAP0WV78"/>
<dbReference type="PANTHER" id="PTHR11570">
    <property type="entry name" value="S-ADENOSYLMETHIONINE DECARBOXYLASE"/>
    <property type="match status" value="1"/>
</dbReference>
<proteinExistence type="inferred from homology"/>
<evidence type="ECO:0000256" key="2">
    <source>
        <dbReference type="ARBA" id="ARBA00008466"/>
    </source>
</evidence>
<evidence type="ECO:0000256" key="4">
    <source>
        <dbReference type="ARBA" id="ARBA00023115"/>
    </source>
</evidence>
<dbReference type="Proteomes" id="UP001415857">
    <property type="component" value="Unassembled WGS sequence"/>
</dbReference>
<dbReference type="GO" id="GO:0008295">
    <property type="term" value="P:spermidine biosynthetic process"/>
    <property type="evidence" value="ECO:0007669"/>
    <property type="project" value="UniProtKB-KW"/>
</dbReference>
<dbReference type="SUPFAM" id="SSF56276">
    <property type="entry name" value="S-adenosylmethionine decarboxylase"/>
    <property type="match status" value="1"/>
</dbReference>
<evidence type="ECO:0000256" key="3">
    <source>
        <dbReference type="ARBA" id="ARBA00023066"/>
    </source>
</evidence>
<keyword evidence="6" id="KW-1185">Reference proteome</keyword>
<dbReference type="EMBL" id="JBBPBK010000010">
    <property type="protein sequence ID" value="KAK9277735.1"/>
    <property type="molecule type" value="Genomic_DNA"/>
</dbReference>
<dbReference type="Gene3D" id="3.60.90.10">
    <property type="entry name" value="S-adenosylmethionine decarboxylase"/>
    <property type="match status" value="1"/>
</dbReference>
<sequence length="124" mass="13716">MNAVEEAAISTIHVTPEDGFSYASFEAVGYDLKDVNLSQLVRRVLACFQPSEFSIAVHADVVGNLLEKNCSLDVKGYCRKERSHEELGMGGAIVYQRFARTVTTGSPRSILKGCWQEEVEEEEG</sequence>
<evidence type="ECO:0000313" key="6">
    <source>
        <dbReference type="Proteomes" id="UP001415857"/>
    </source>
</evidence>
<protein>
    <recommendedName>
        <fullName evidence="7">S-adenosylmethionine decarboxylase proenzyme</fullName>
    </recommendedName>
</protein>
<keyword evidence="4" id="KW-0620">Polyamine biosynthesis</keyword>
<organism evidence="5 6">
    <name type="scientific">Liquidambar formosana</name>
    <name type="common">Formosan gum</name>
    <dbReference type="NCBI Taxonomy" id="63359"/>
    <lineage>
        <taxon>Eukaryota</taxon>
        <taxon>Viridiplantae</taxon>
        <taxon>Streptophyta</taxon>
        <taxon>Embryophyta</taxon>
        <taxon>Tracheophyta</taxon>
        <taxon>Spermatophyta</taxon>
        <taxon>Magnoliopsida</taxon>
        <taxon>eudicotyledons</taxon>
        <taxon>Gunneridae</taxon>
        <taxon>Pentapetalae</taxon>
        <taxon>Saxifragales</taxon>
        <taxon>Altingiaceae</taxon>
        <taxon>Liquidambar</taxon>
    </lineage>
</organism>
<dbReference type="Pfam" id="PF01536">
    <property type="entry name" value="SAM_decarbox"/>
    <property type="match status" value="1"/>
</dbReference>
<evidence type="ECO:0008006" key="7">
    <source>
        <dbReference type="Google" id="ProtNLM"/>
    </source>
</evidence>
<evidence type="ECO:0000256" key="1">
    <source>
        <dbReference type="ARBA" id="ARBA00004911"/>
    </source>
</evidence>
<dbReference type="GO" id="GO:0005829">
    <property type="term" value="C:cytosol"/>
    <property type="evidence" value="ECO:0007669"/>
    <property type="project" value="TreeGrafter"/>
</dbReference>
<comment type="similarity">
    <text evidence="2">Belongs to the eukaryotic AdoMetDC family.</text>
</comment>
<dbReference type="PANTHER" id="PTHR11570:SF15">
    <property type="entry name" value="S-ADENOSYLMETHIONINE DECARBOXYLASE PROENZYME 3"/>
    <property type="match status" value="1"/>
</dbReference>
<dbReference type="InterPro" id="IPR048283">
    <property type="entry name" value="AdoMetDC-like"/>
</dbReference>
<gene>
    <name evidence="5" type="ORF">L1049_007282</name>
</gene>
<dbReference type="GO" id="GO:0006597">
    <property type="term" value="P:spermine biosynthetic process"/>
    <property type="evidence" value="ECO:0007669"/>
    <property type="project" value="TreeGrafter"/>
</dbReference>
<comment type="pathway">
    <text evidence="1">Amine and polyamine biosynthesis; S-adenosylmethioninamine biosynthesis; S-adenosylmethioninamine from S-adenosyl-L-methionine: step 1/1.</text>
</comment>
<dbReference type="GO" id="GO:0004014">
    <property type="term" value="F:adenosylmethionine decarboxylase activity"/>
    <property type="evidence" value="ECO:0007669"/>
    <property type="project" value="InterPro"/>
</dbReference>
<evidence type="ECO:0000313" key="5">
    <source>
        <dbReference type="EMBL" id="KAK9277735.1"/>
    </source>
</evidence>
<reference evidence="5 6" key="1">
    <citation type="journal article" date="2024" name="Plant J.">
        <title>Genome sequences and population genomics reveal climatic adaptation and genomic divergence between two closely related sweetgum species.</title>
        <authorList>
            <person name="Xu W.Q."/>
            <person name="Ren C.Q."/>
            <person name="Zhang X.Y."/>
            <person name="Comes H.P."/>
            <person name="Liu X.H."/>
            <person name="Li Y.G."/>
            <person name="Kettle C.J."/>
            <person name="Jalonen R."/>
            <person name="Gaisberger H."/>
            <person name="Ma Y.Z."/>
            <person name="Qiu Y.X."/>
        </authorList>
    </citation>
    <scope>NUCLEOTIDE SEQUENCE [LARGE SCALE GENOMIC DNA]</scope>
    <source>
        <strain evidence="5">Hangzhou</strain>
    </source>
</reference>
<comment type="caution">
    <text evidence="5">The sequence shown here is derived from an EMBL/GenBank/DDBJ whole genome shotgun (WGS) entry which is preliminary data.</text>
</comment>
<accession>A0AAP0WV78</accession>
<keyword evidence="3" id="KW-0745">Spermidine biosynthesis</keyword>